<keyword evidence="1" id="KW-0812">Transmembrane</keyword>
<evidence type="ECO:0000313" key="3">
    <source>
        <dbReference type="Proteomes" id="UP000578449"/>
    </source>
</evidence>
<dbReference type="Pfam" id="PF10990">
    <property type="entry name" value="DUF2809"/>
    <property type="match status" value="1"/>
</dbReference>
<evidence type="ECO:0000313" key="2">
    <source>
        <dbReference type="EMBL" id="MBB5139136.1"/>
    </source>
</evidence>
<dbReference type="InterPro" id="IPR021257">
    <property type="entry name" value="DUF2809"/>
</dbReference>
<gene>
    <name evidence="2" type="ORF">HNP84_008899</name>
</gene>
<protein>
    <recommendedName>
        <fullName evidence="4">DUF2809 domain-containing protein</fullName>
    </recommendedName>
</protein>
<sequence length="123" mass="12493">MRSRRLLALLCALATVAAGLGVRAVGTGAFAEHAGDALYTVLLVTLVVAVAPRARPAVAAGLGLAASWAVELFQLTGVPAELSARSALARLVLGTSFNAPDLLWYAAGAGAAWAVMTLVRRPA</sequence>
<keyword evidence="1" id="KW-1133">Transmembrane helix</keyword>
<dbReference type="Proteomes" id="UP000578449">
    <property type="component" value="Unassembled WGS sequence"/>
</dbReference>
<dbReference type="EMBL" id="JACHGN010000027">
    <property type="protein sequence ID" value="MBB5139136.1"/>
    <property type="molecule type" value="Genomic_DNA"/>
</dbReference>
<dbReference type="AlphaFoldDB" id="A0A840PJQ5"/>
<feature type="transmembrane region" description="Helical" evidence="1">
    <location>
        <begin position="34"/>
        <end position="51"/>
    </location>
</feature>
<feature type="transmembrane region" description="Helical" evidence="1">
    <location>
        <begin position="58"/>
        <end position="82"/>
    </location>
</feature>
<organism evidence="2 3">
    <name type="scientific">Thermocatellispora tengchongensis</name>
    <dbReference type="NCBI Taxonomy" id="1073253"/>
    <lineage>
        <taxon>Bacteria</taxon>
        <taxon>Bacillati</taxon>
        <taxon>Actinomycetota</taxon>
        <taxon>Actinomycetes</taxon>
        <taxon>Streptosporangiales</taxon>
        <taxon>Streptosporangiaceae</taxon>
        <taxon>Thermocatellispora</taxon>
    </lineage>
</organism>
<reference evidence="2 3" key="1">
    <citation type="submission" date="2020-08" db="EMBL/GenBank/DDBJ databases">
        <title>Genomic Encyclopedia of Type Strains, Phase IV (KMG-IV): sequencing the most valuable type-strain genomes for metagenomic binning, comparative biology and taxonomic classification.</title>
        <authorList>
            <person name="Goeker M."/>
        </authorList>
    </citation>
    <scope>NUCLEOTIDE SEQUENCE [LARGE SCALE GENOMIC DNA]</scope>
    <source>
        <strain evidence="2 3">DSM 45615</strain>
    </source>
</reference>
<evidence type="ECO:0008006" key="4">
    <source>
        <dbReference type="Google" id="ProtNLM"/>
    </source>
</evidence>
<comment type="caution">
    <text evidence="2">The sequence shown here is derived from an EMBL/GenBank/DDBJ whole genome shotgun (WGS) entry which is preliminary data.</text>
</comment>
<accession>A0A840PJQ5</accession>
<dbReference type="RefSeq" id="WP_221337497.1">
    <property type="nucleotide sequence ID" value="NZ_BAABIX010000016.1"/>
</dbReference>
<keyword evidence="3" id="KW-1185">Reference proteome</keyword>
<evidence type="ECO:0000256" key="1">
    <source>
        <dbReference type="SAM" id="Phobius"/>
    </source>
</evidence>
<proteinExistence type="predicted"/>
<keyword evidence="1" id="KW-0472">Membrane</keyword>
<name>A0A840PJQ5_9ACTN</name>
<feature type="transmembrane region" description="Helical" evidence="1">
    <location>
        <begin position="102"/>
        <end position="119"/>
    </location>
</feature>